<dbReference type="PANTHER" id="PTHR42693:SF42">
    <property type="entry name" value="ARYLSULFATASE G"/>
    <property type="match status" value="1"/>
</dbReference>
<dbReference type="EMBL" id="JABANE010000056">
    <property type="protein sequence ID" value="NME70147.1"/>
    <property type="molecule type" value="Genomic_DNA"/>
</dbReference>
<evidence type="ECO:0000313" key="9">
    <source>
        <dbReference type="EMBL" id="NME70147.1"/>
    </source>
</evidence>
<proteinExistence type="inferred from homology"/>
<protein>
    <submittedName>
        <fullName evidence="9">Sulfatase</fullName>
    </submittedName>
</protein>
<evidence type="ECO:0000256" key="7">
    <source>
        <dbReference type="SAM" id="MobiDB-lite"/>
    </source>
</evidence>
<dbReference type="RefSeq" id="WP_169658393.1">
    <property type="nucleotide sequence ID" value="NZ_JABANE010000056.1"/>
</dbReference>
<feature type="compositionally biased region" description="Basic and acidic residues" evidence="7">
    <location>
        <begin position="467"/>
        <end position="479"/>
    </location>
</feature>
<dbReference type="GO" id="GO:0004065">
    <property type="term" value="F:arylsulfatase activity"/>
    <property type="evidence" value="ECO:0007669"/>
    <property type="project" value="TreeGrafter"/>
</dbReference>
<keyword evidence="3" id="KW-0479">Metal-binding</keyword>
<sequence>MLKSFIKIGLILLIGIQAYAQKNQKPNILLINVDDMGWADVGYNGGKEYHTPNIDKLANESIIFPNGYAGAANCAPSRACLMTGQTTSRHGISTVPPANRGPVFSRKLNAVPTEKHLKGGAYTMGSLLQQNGYQTAIFGKWHLSEDARYHGFDYAIAAGPKGHPNSYFSPYSLFNIEDGEDGEYLTDRLTDEAIIYLKKERKKKQPFFLYLPYYAIHTPLMGKQALKQKYKGVKQKDGHGVNLDYAALIENTDWNVGRLLETLDKLKLTDNTIIIFTSDNGGIYTYSHQLPLRAGKGSYYEGGIKVPTLFKWKGKWAEGKEIQNRVTHLDYLPTVLELTGTEMPANYPLDGNSIVPLLADEGSFENDRPIFFHFPIYLQAYSKGGDDARDALFRTRPGSVVIKGNWKLHYYYEDNAKELYNLENDISERDNLADKNPQKANEMYQLLQDWLKETGSKTPTEANPKYDAAKEKTELEKYQ</sequence>
<dbReference type="InterPro" id="IPR050738">
    <property type="entry name" value="Sulfatase"/>
</dbReference>
<keyword evidence="10" id="KW-1185">Reference proteome</keyword>
<evidence type="ECO:0000313" key="10">
    <source>
        <dbReference type="Proteomes" id="UP000576082"/>
    </source>
</evidence>
<dbReference type="Gene3D" id="3.40.720.10">
    <property type="entry name" value="Alkaline Phosphatase, subunit A"/>
    <property type="match status" value="1"/>
</dbReference>
<evidence type="ECO:0000256" key="1">
    <source>
        <dbReference type="ARBA" id="ARBA00001913"/>
    </source>
</evidence>
<evidence type="ECO:0000256" key="3">
    <source>
        <dbReference type="ARBA" id="ARBA00022723"/>
    </source>
</evidence>
<dbReference type="InterPro" id="IPR017850">
    <property type="entry name" value="Alkaline_phosphatase_core_sf"/>
</dbReference>
<dbReference type="SUPFAM" id="SSF53649">
    <property type="entry name" value="Alkaline phosphatase-like"/>
    <property type="match status" value="1"/>
</dbReference>
<dbReference type="GO" id="GO:0046872">
    <property type="term" value="F:metal ion binding"/>
    <property type="evidence" value="ECO:0007669"/>
    <property type="project" value="UniProtKB-KW"/>
</dbReference>
<dbReference type="InterPro" id="IPR000917">
    <property type="entry name" value="Sulfatase_N"/>
</dbReference>
<dbReference type="CDD" id="cd16144">
    <property type="entry name" value="ARS_like"/>
    <property type="match status" value="1"/>
</dbReference>
<dbReference type="Pfam" id="PF00884">
    <property type="entry name" value="Sulfatase"/>
    <property type="match status" value="1"/>
</dbReference>
<evidence type="ECO:0000256" key="2">
    <source>
        <dbReference type="ARBA" id="ARBA00008779"/>
    </source>
</evidence>
<reference evidence="9 10" key="1">
    <citation type="submission" date="2020-04" db="EMBL/GenBank/DDBJ databases">
        <title>Flammeovirga sp. SR4, a novel species isolated from seawater.</title>
        <authorList>
            <person name="Wang X."/>
        </authorList>
    </citation>
    <scope>NUCLEOTIDE SEQUENCE [LARGE SCALE GENOMIC DNA]</scope>
    <source>
        <strain evidence="9 10">ATCC 23126</strain>
    </source>
</reference>
<gene>
    <name evidence="9" type="ORF">HHU12_19385</name>
</gene>
<dbReference type="AlphaFoldDB" id="A0A7X9RWS9"/>
<accession>A0A7X9RWS9</accession>
<comment type="caution">
    <text evidence="9">The sequence shown here is derived from an EMBL/GenBank/DDBJ whole genome shotgun (WGS) entry which is preliminary data.</text>
</comment>
<feature type="domain" description="Sulfatase N-terminal" evidence="8">
    <location>
        <begin position="26"/>
        <end position="340"/>
    </location>
</feature>
<keyword evidence="4" id="KW-0732">Signal</keyword>
<organism evidence="9 10">
    <name type="scientific">Flammeovirga aprica JL-4</name>
    <dbReference type="NCBI Taxonomy" id="694437"/>
    <lineage>
        <taxon>Bacteria</taxon>
        <taxon>Pseudomonadati</taxon>
        <taxon>Bacteroidota</taxon>
        <taxon>Cytophagia</taxon>
        <taxon>Cytophagales</taxon>
        <taxon>Flammeovirgaceae</taxon>
        <taxon>Flammeovirga</taxon>
    </lineage>
</organism>
<evidence type="ECO:0000259" key="8">
    <source>
        <dbReference type="Pfam" id="PF00884"/>
    </source>
</evidence>
<keyword evidence="5" id="KW-0378">Hydrolase</keyword>
<evidence type="ECO:0000256" key="5">
    <source>
        <dbReference type="ARBA" id="ARBA00022801"/>
    </source>
</evidence>
<comment type="similarity">
    <text evidence="2">Belongs to the sulfatase family.</text>
</comment>
<dbReference type="PANTHER" id="PTHR42693">
    <property type="entry name" value="ARYLSULFATASE FAMILY MEMBER"/>
    <property type="match status" value="1"/>
</dbReference>
<keyword evidence="6" id="KW-0106">Calcium</keyword>
<feature type="region of interest" description="Disordered" evidence="7">
    <location>
        <begin position="454"/>
        <end position="479"/>
    </location>
</feature>
<name>A0A7X9RWS9_9BACT</name>
<evidence type="ECO:0000256" key="6">
    <source>
        <dbReference type="ARBA" id="ARBA00022837"/>
    </source>
</evidence>
<dbReference type="Gene3D" id="3.30.1120.10">
    <property type="match status" value="1"/>
</dbReference>
<evidence type="ECO:0000256" key="4">
    <source>
        <dbReference type="ARBA" id="ARBA00022729"/>
    </source>
</evidence>
<comment type="cofactor">
    <cofactor evidence="1">
        <name>Ca(2+)</name>
        <dbReference type="ChEBI" id="CHEBI:29108"/>
    </cofactor>
</comment>
<dbReference type="Proteomes" id="UP000576082">
    <property type="component" value="Unassembled WGS sequence"/>
</dbReference>